<keyword evidence="7 14" id="KW-0479">Metal-binding</keyword>
<dbReference type="AlphaFoldDB" id="A0A8D0HLA7"/>
<name>A0A8D0HLA7_SPHPU</name>
<evidence type="ECO:0000313" key="18">
    <source>
        <dbReference type="VGNC" id="VGNC:104284"/>
    </source>
</evidence>
<dbReference type="Proteomes" id="UP000694392">
    <property type="component" value="Unplaced"/>
</dbReference>
<dbReference type="GO" id="GO:0005789">
    <property type="term" value="C:endoplasmic reticulum membrane"/>
    <property type="evidence" value="ECO:0007669"/>
    <property type="project" value="UniProtKB-SubCell"/>
</dbReference>
<protein>
    <recommendedName>
        <fullName evidence="5">unspecific monooxygenase</fullName>
        <ecNumber evidence="5">1.14.14.1</ecNumber>
    </recommendedName>
</protein>
<dbReference type="GO" id="GO:0019373">
    <property type="term" value="P:epoxygenase P450 pathway"/>
    <property type="evidence" value="ECO:0007669"/>
    <property type="project" value="TreeGrafter"/>
</dbReference>
<dbReference type="EC" id="1.14.14.1" evidence="5"/>
<evidence type="ECO:0000256" key="11">
    <source>
        <dbReference type="ARBA" id="ARBA00023004"/>
    </source>
</evidence>
<evidence type="ECO:0000256" key="8">
    <source>
        <dbReference type="ARBA" id="ARBA00022824"/>
    </source>
</evidence>
<evidence type="ECO:0000256" key="2">
    <source>
        <dbReference type="ARBA" id="ARBA00004174"/>
    </source>
</evidence>
<dbReference type="GO" id="GO:0005506">
    <property type="term" value="F:iron ion binding"/>
    <property type="evidence" value="ECO:0007669"/>
    <property type="project" value="InterPro"/>
</dbReference>
<dbReference type="PROSITE" id="PS00086">
    <property type="entry name" value="CYTOCHROME_P450"/>
    <property type="match status" value="1"/>
</dbReference>
<proteinExistence type="inferred from homology"/>
<dbReference type="OMA" id="PLNITHE"/>
<dbReference type="Ensembl" id="ENSSPUT00000024040.1">
    <property type="protein sequence ID" value="ENSSPUP00000022547.1"/>
    <property type="gene ID" value="ENSSPUG00000017318.1"/>
</dbReference>
<dbReference type="InterPro" id="IPR050182">
    <property type="entry name" value="Cytochrome_P450_fam2"/>
</dbReference>
<gene>
    <name evidence="18" type="primary">CYP2C310</name>
</gene>
<evidence type="ECO:0000256" key="9">
    <source>
        <dbReference type="ARBA" id="ARBA00022848"/>
    </source>
</evidence>
<dbReference type="PANTHER" id="PTHR24300:SF356">
    <property type="entry name" value="CYTOCHROME P450 2E1"/>
    <property type="match status" value="1"/>
</dbReference>
<evidence type="ECO:0000256" key="12">
    <source>
        <dbReference type="ARBA" id="ARBA00023033"/>
    </source>
</evidence>
<dbReference type="GO" id="GO:0006805">
    <property type="term" value="P:xenobiotic metabolic process"/>
    <property type="evidence" value="ECO:0007669"/>
    <property type="project" value="TreeGrafter"/>
</dbReference>
<keyword evidence="8" id="KW-0256">Endoplasmic reticulum</keyword>
<keyword evidence="9" id="KW-0492">Microsome</keyword>
<dbReference type="PRINTS" id="PR00385">
    <property type="entry name" value="P450"/>
</dbReference>
<comment type="similarity">
    <text evidence="4 15">Belongs to the cytochrome P450 family.</text>
</comment>
<dbReference type="InterPro" id="IPR036396">
    <property type="entry name" value="Cyt_P450_sf"/>
</dbReference>
<evidence type="ECO:0000256" key="13">
    <source>
        <dbReference type="ARBA" id="ARBA00023136"/>
    </source>
</evidence>
<dbReference type="InterPro" id="IPR017972">
    <property type="entry name" value="Cyt_P450_CS"/>
</dbReference>
<reference evidence="16" key="2">
    <citation type="submission" date="2025-09" db="UniProtKB">
        <authorList>
            <consortium name="Ensembl"/>
        </authorList>
    </citation>
    <scope>IDENTIFICATION</scope>
</reference>
<dbReference type="SUPFAM" id="SSF48264">
    <property type="entry name" value="Cytochrome P450"/>
    <property type="match status" value="1"/>
</dbReference>
<comment type="cofactor">
    <cofactor evidence="1 14">
        <name>heme</name>
        <dbReference type="ChEBI" id="CHEBI:30413"/>
    </cofactor>
</comment>
<dbReference type="VGNC" id="VGNC:104284">
    <property type="gene designation" value="CYP2C310"/>
</dbReference>
<evidence type="ECO:0000256" key="7">
    <source>
        <dbReference type="ARBA" id="ARBA00022723"/>
    </source>
</evidence>
<keyword evidence="10 15" id="KW-0560">Oxidoreductase</keyword>
<dbReference type="InterPro" id="IPR001128">
    <property type="entry name" value="Cyt_P450"/>
</dbReference>
<accession>A0A8D0HLA7</accession>
<keyword evidence="17" id="KW-1185">Reference proteome</keyword>
<dbReference type="FunFam" id="1.10.630.10:FF:000238">
    <property type="entry name" value="Cytochrome P450 2A6"/>
    <property type="match status" value="1"/>
</dbReference>
<evidence type="ECO:0000256" key="14">
    <source>
        <dbReference type="PIRSR" id="PIRSR602401-1"/>
    </source>
</evidence>
<evidence type="ECO:0000256" key="15">
    <source>
        <dbReference type="RuleBase" id="RU000461"/>
    </source>
</evidence>
<dbReference type="GO" id="GO:0020037">
    <property type="term" value="F:heme binding"/>
    <property type="evidence" value="ECO:0007669"/>
    <property type="project" value="InterPro"/>
</dbReference>
<feature type="binding site" description="axial binding residue" evidence="14">
    <location>
        <position position="186"/>
    </location>
    <ligand>
        <name>heme</name>
        <dbReference type="ChEBI" id="CHEBI:30413"/>
    </ligand>
    <ligandPart>
        <name>Fe</name>
        <dbReference type="ChEBI" id="CHEBI:18248"/>
    </ligandPart>
</feature>
<evidence type="ECO:0000313" key="17">
    <source>
        <dbReference type="Proteomes" id="UP000694392"/>
    </source>
</evidence>
<evidence type="ECO:0000256" key="10">
    <source>
        <dbReference type="ARBA" id="ARBA00023002"/>
    </source>
</evidence>
<keyword evidence="13" id="KW-0472">Membrane</keyword>
<keyword evidence="12 15" id="KW-0503">Monooxygenase</keyword>
<dbReference type="InterPro" id="IPR002401">
    <property type="entry name" value="Cyt_P450_E_grp-I"/>
</dbReference>
<keyword evidence="11 14" id="KW-0408">Iron</keyword>
<sequence>MHQESIDPNCPRDFIDAFLVKMEQEKQNDNSEFNMRSLVRSTLDLFLAGTGTTSSTLKYGFLILLKYPEIEAKIHEEIDRVIGRNQTPCMADRSQMPYTDAVVHEIQRFISLIPLGVPHATTKDTKFREYVIPKGTTIFPALKSVLYDSREFPNPEKFDPGHFLDENGAFRKSDYFMPFSTGKRACVGEGLARMEIFLLIATVLQNFTLKPLIDPKDLDITPEMGALGNLPQSYKLCVFPR</sequence>
<dbReference type="GO" id="GO:0008392">
    <property type="term" value="F:arachidonate epoxygenase activity"/>
    <property type="evidence" value="ECO:0007669"/>
    <property type="project" value="TreeGrafter"/>
</dbReference>
<reference evidence="16" key="1">
    <citation type="submission" date="2025-08" db="UniProtKB">
        <authorList>
            <consortium name="Ensembl"/>
        </authorList>
    </citation>
    <scope>IDENTIFICATION</scope>
</reference>
<evidence type="ECO:0000256" key="6">
    <source>
        <dbReference type="ARBA" id="ARBA00022617"/>
    </source>
</evidence>
<dbReference type="GeneTree" id="ENSGT00940000155736"/>
<dbReference type="Gene3D" id="1.10.630.10">
    <property type="entry name" value="Cytochrome P450"/>
    <property type="match status" value="1"/>
</dbReference>
<evidence type="ECO:0000256" key="1">
    <source>
        <dbReference type="ARBA" id="ARBA00001971"/>
    </source>
</evidence>
<comment type="subcellular location">
    <subcellularLocation>
        <location evidence="3">Endoplasmic reticulum membrane</location>
        <topology evidence="3">Peripheral membrane protein</topology>
    </subcellularLocation>
    <subcellularLocation>
        <location evidence="2">Microsome membrane</location>
        <topology evidence="2">Peripheral membrane protein</topology>
    </subcellularLocation>
</comment>
<dbReference type="PRINTS" id="PR00463">
    <property type="entry name" value="EP450I"/>
</dbReference>
<evidence type="ECO:0000256" key="3">
    <source>
        <dbReference type="ARBA" id="ARBA00004406"/>
    </source>
</evidence>
<keyword evidence="6 14" id="KW-0349">Heme</keyword>
<dbReference type="GO" id="GO:0016712">
    <property type="term" value="F:oxidoreductase activity, acting on paired donors, with incorporation or reduction of molecular oxygen, reduced flavin or flavoprotein as one donor, and incorporation of one atom of oxygen"/>
    <property type="evidence" value="ECO:0007669"/>
    <property type="project" value="UniProtKB-EC"/>
</dbReference>
<evidence type="ECO:0000256" key="5">
    <source>
        <dbReference type="ARBA" id="ARBA00012109"/>
    </source>
</evidence>
<evidence type="ECO:0000256" key="4">
    <source>
        <dbReference type="ARBA" id="ARBA00010617"/>
    </source>
</evidence>
<dbReference type="PANTHER" id="PTHR24300">
    <property type="entry name" value="CYTOCHROME P450 508A4-RELATED"/>
    <property type="match status" value="1"/>
</dbReference>
<organism evidence="16 17">
    <name type="scientific">Sphenodon punctatus</name>
    <name type="common">Tuatara</name>
    <name type="synonym">Hatteria punctata</name>
    <dbReference type="NCBI Taxonomy" id="8508"/>
    <lineage>
        <taxon>Eukaryota</taxon>
        <taxon>Metazoa</taxon>
        <taxon>Chordata</taxon>
        <taxon>Craniata</taxon>
        <taxon>Vertebrata</taxon>
        <taxon>Euteleostomi</taxon>
        <taxon>Lepidosauria</taxon>
        <taxon>Sphenodontia</taxon>
        <taxon>Sphenodontidae</taxon>
        <taxon>Sphenodon</taxon>
    </lineage>
</organism>
<evidence type="ECO:0000313" key="16">
    <source>
        <dbReference type="Ensembl" id="ENSSPUP00000022547.1"/>
    </source>
</evidence>
<dbReference type="Pfam" id="PF00067">
    <property type="entry name" value="p450"/>
    <property type="match status" value="1"/>
</dbReference>